<dbReference type="InterPro" id="IPR020616">
    <property type="entry name" value="Thiolase_N"/>
</dbReference>
<dbReference type="Pfam" id="PF00108">
    <property type="entry name" value="Thiolase_N"/>
    <property type="match status" value="1"/>
</dbReference>
<dbReference type="InterPro" id="IPR020613">
    <property type="entry name" value="Thiolase_CS"/>
</dbReference>
<evidence type="ECO:0000256" key="3">
    <source>
        <dbReference type="ARBA" id="ARBA00023315"/>
    </source>
</evidence>
<dbReference type="InterPro" id="IPR020610">
    <property type="entry name" value="Thiolase_AS"/>
</dbReference>
<dbReference type="PIRSF" id="PIRSF000429">
    <property type="entry name" value="Ac-CoA_Ac_transf"/>
    <property type="match status" value="1"/>
</dbReference>
<dbReference type="PROSITE" id="PS00098">
    <property type="entry name" value="THIOLASE_1"/>
    <property type="match status" value="1"/>
</dbReference>
<dbReference type="PROSITE" id="PS00099">
    <property type="entry name" value="THIOLASE_3"/>
    <property type="match status" value="1"/>
</dbReference>
<evidence type="ECO:0000256" key="4">
    <source>
        <dbReference type="RuleBase" id="RU003557"/>
    </source>
</evidence>
<accession>A0ABV8XT31</accession>
<dbReference type="Pfam" id="PF02803">
    <property type="entry name" value="Thiolase_C"/>
    <property type="match status" value="1"/>
</dbReference>
<dbReference type="InterPro" id="IPR016039">
    <property type="entry name" value="Thiolase-like"/>
</dbReference>
<dbReference type="NCBIfam" id="TIGR01930">
    <property type="entry name" value="AcCoA-C-Actrans"/>
    <property type="match status" value="1"/>
</dbReference>
<proteinExistence type="inferred from homology"/>
<dbReference type="Gene3D" id="3.40.47.10">
    <property type="match status" value="1"/>
</dbReference>
<reference evidence="8" key="1">
    <citation type="journal article" date="2019" name="Int. J. Syst. Evol. Microbiol.">
        <title>The Global Catalogue of Microorganisms (GCM) 10K type strain sequencing project: providing services to taxonomists for standard genome sequencing and annotation.</title>
        <authorList>
            <consortium name="The Broad Institute Genomics Platform"/>
            <consortium name="The Broad Institute Genome Sequencing Center for Infectious Disease"/>
            <person name="Wu L."/>
            <person name="Ma J."/>
        </authorList>
    </citation>
    <scope>NUCLEOTIDE SEQUENCE [LARGE SCALE GENOMIC DNA]</scope>
    <source>
        <strain evidence="8">CCUG 56029</strain>
    </source>
</reference>
<dbReference type="CDD" id="cd00751">
    <property type="entry name" value="thiolase"/>
    <property type="match status" value="1"/>
</dbReference>
<gene>
    <name evidence="7" type="ORF">ACFOZ9_17000</name>
</gene>
<keyword evidence="8" id="KW-1185">Reference proteome</keyword>
<dbReference type="PANTHER" id="PTHR18919:SF107">
    <property type="entry name" value="ACETYL-COA ACETYLTRANSFERASE, CYTOSOLIC"/>
    <property type="match status" value="1"/>
</dbReference>
<organism evidence="7 8">
    <name type="scientific">Deinococcus navajonensis</name>
    <dbReference type="NCBI Taxonomy" id="309884"/>
    <lineage>
        <taxon>Bacteria</taxon>
        <taxon>Thermotogati</taxon>
        <taxon>Deinococcota</taxon>
        <taxon>Deinococci</taxon>
        <taxon>Deinococcales</taxon>
        <taxon>Deinococcaceae</taxon>
        <taxon>Deinococcus</taxon>
    </lineage>
</organism>
<dbReference type="EMBL" id="JBHSEH010000025">
    <property type="protein sequence ID" value="MFC4427913.1"/>
    <property type="molecule type" value="Genomic_DNA"/>
</dbReference>
<evidence type="ECO:0000256" key="1">
    <source>
        <dbReference type="ARBA" id="ARBA00010982"/>
    </source>
</evidence>
<dbReference type="RefSeq" id="WP_380041910.1">
    <property type="nucleotide sequence ID" value="NZ_JBHSEH010000025.1"/>
</dbReference>
<feature type="domain" description="Thiolase N-terminal" evidence="5">
    <location>
        <begin position="4"/>
        <end position="255"/>
    </location>
</feature>
<sequence>MQDVVLVSGARTAVGNMGGAFRDTPDHVLAETALRVALERGGLGAPDLDTLVLGQVITAGEAAYNPRRVALNVGMRVETPQHGVNQLCGSGLRAVQAAWQALSLGEHRLAAAGGVENMSRAPHLLPQARFGQRLGHMEMVDSLSRTLTCGITETPMGVTAETIAERYVLSREAQDLYAAESHRRAVAARDSGRFGLEIVPVATRQGPVVTDERPAPTSLETLGKLKPAFKAGGTVTPGNASGINDGAAMLILATRDEARRRALPVLARVHGFASAGVAPEVMGLGPSLAVPRLLAAHGMDADQIDLWELNEAFAAQALGVLQDLQLDPARVNVNGGAVALGHPVGMSGARVLYTLAEELRLRGARFGVATLCIGGGQGIAALIENPQA</sequence>
<evidence type="ECO:0000313" key="8">
    <source>
        <dbReference type="Proteomes" id="UP001595998"/>
    </source>
</evidence>
<name>A0ABV8XT31_9DEIO</name>
<dbReference type="GO" id="GO:0003988">
    <property type="term" value="F:acetyl-CoA C-acyltransferase activity"/>
    <property type="evidence" value="ECO:0007669"/>
    <property type="project" value="UniProtKB-EC"/>
</dbReference>
<feature type="domain" description="Thiolase C-terminal" evidence="6">
    <location>
        <begin position="264"/>
        <end position="384"/>
    </location>
</feature>
<dbReference type="InterPro" id="IPR020617">
    <property type="entry name" value="Thiolase_C"/>
</dbReference>
<dbReference type="SUPFAM" id="SSF53901">
    <property type="entry name" value="Thiolase-like"/>
    <property type="match status" value="2"/>
</dbReference>
<keyword evidence="3 4" id="KW-0012">Acyltransferase</keyword>
<dbReference type="PANTHER" id="PTHR18919">
    <property type="entry name" value="ACETYL-COA C-ACYLTRANSFERASE"/>
    <property type="match status" value="1"/>
</dbReference>
<keyword evidence="2 4" id="KW-0808">Transferase</keyword>
<dbReference type="PROSITE" id="PS00737">
    <property type="entry name" value="THIOLASE_2"/>
    <property type="match status" value="1"/>
</dbReference>
<evidence type="ECO:0000256" key="2">
    <source>
        <dbReference type="ARBA" id="ARBA00022679"/>
    </source>
</evidence>
<comment type="similarity">
    <text evidence="1 4">Belongs to the thiolase-like superfamily. Thiolase family.</text>
</comment>
<dbReference type="InterPro" id="IPR020615">
    <property type="entry name" value="Thiolase_acyl_enz_int_AS"/>
</dbReference>
<dbReference type="EC" id="2.3.1.16" evidence="7"/>
<evidence type="ECO:0000259" key="5">
    <source>
        <dbReference type="Pfam" id="PF00108"/>
    </source>
</evidence>
<dbReference type="Proteomes" id="UP001595998">
    <property type="component" value="Unassembled WGS sequence"/>
</dbReference>
<evidence type="ECO:0000259" key="6">
    <source>
        <dbReference type="Pfam" id="PF02803"/>
    </source>
</evidence>
<dbReference type="InterPro" id="IPR002155">
    <property type="entry name" value="Thiolase"/>
</dbReference>
<comment type="caution">
    <text evidence="7">The sequence shown here is derived from an EMBL/GenBank/DDBJ whole genome shotgun (WGS) entry which is preliminary data.</text>
</comment>
<evidence type="ECO:0000313" key="7">
    <source>
        <dbReference type="EMBL" id="MFC4427913.1"/>
    </source>
</evidence>
<protein>
    <submittedName>
        <fullName evidence="7">Acetyl-CoA C-acyltransferase</fullName>
        <ecNumber evidence="7">2.3.1.16</ecNumber>
    </submittedName>
</protein>